<dbReference type="InterPro" id="IPR019533">
    <property type="entry name" value="Peptidase_S26"/>
</dbReference>
<comment type="catalytic activity">
    <reaction evidence="1 6">
        <text>Cleavage of hydrophobic, N-terminal signal or leader sequences from secreted and periplasmic proteins.</text>
        <dbReference type="EC" id="3.4.21.89"/>
    </reaction>
</comment>
<dbReference type="GO" id="GO:0009003">
    <property type="term" value="F:signal peptidase activity"/>
    <property type="evidence" value="ECO:0007669"/>
    <property type="project" value="UniProtKB-EC"/>
</dbReference>
<dbReference type="InterPro" id="IPR000223">
    <property type="entry name" value="Pept_S26A_signal_pept_1"/>
</dbReference>
<comment type="similarity">
    <text evidence="3 6">Belongs to the peptidase S26 family.</text>
</comment>
<dbReference type="CDD" id="cd06530">
    <property type="entry name" value="S26_SPase_I"/>
    <property type="match status" value="1"/>
</dbReference>
<evidence type="ECO:0000313" key="8">
    <source>
        <dbReference type="EMBL" id="MBV7390576.1"/>
    </source>
</evidence>
<dbReference type="PANTHER" id="PTHR43390">
    <property type="entry name" value="SIGNAL PEPTIDASE I"/>
    <property type="match status" value="1"/>
</dbReference>
<dbReference type="EC" id="3.4.21.89" evidence="4 6"/>
<accession>A0ABS6TCD7</accession>
<reference evidence="8 9" key="1">
    <citation type="submission" date="2021-06" db="EMBL/GenBank/DDBJ databases">
        <title>Enterococcus alishanensis sp. nov., a novel lactic acid bacterium isolated from fresh coffee beans.</title>
        <authorList>
            <person name="Chen Y.-S."/>
        </authorList>
    </citation>
    <scope>NUCLEOTIDE SEQUENCE [LARGE SCALE GENOMIC DNA]</scope>
    <source>
        <strain evidence="8 9">ALS3</strain>
    </source>
</reference>
<evidence type="ECO:0000256" key="2">
    <source>
        <dbReference type="ARBA" id="ARBA00004401"/>
    </source>
</evidence>
<dbReference type="InterPro" id="IPR019758">
    <property type="entry name" value="Pept_S26A_signal_pept_1_CS"/>
</dbReference>
<comment type="subcellular location">
    <subcellularLocation>
        <location evidence="2">Cell membrane</location>
        <topology evidence="2">Single-pass type II membrane protein</topology>
    </subcellularLocation>
    <subcellularLocation>
        <location evidence="6">Membrane</location>
        <topology evidence="6">Single-pass type II membrane protein</topology>
    </subcellularLocation>
</comment>
<name>A0ABS6TCD7_9ENTE</name>
<protein>
    <recommendedName>
        <fullName evidence="4 6">Signal peptidase I</fullName>
        <ecNumber evidence="4 6">3.4.21.89</ecNumber>
    </recommendedName>
</protein>
<dbReference type="InterPro" id="IPR019756">
    <property type="entry name" value="Pept_S26A_signal_pept_1_Ser-AS"/>
</dbReference>
<evidence type="ECO:0000256" key="4">
    <source>
        <dbReference type="ARBA" id="ARBA00013208"/>
    </source>
</evidence>
<dbReference type="EMBL" id="JAHUZB010000003">
    <property type="protein sequence ID" value="MBV7390576.1"/>
    <property type="molecule type" value="Genomic_DNA"/>
</dbReference>
<keyword evidence="6" id="KW-0645">Protease</keyword>
<evidence type="ECO:0000259" key="7">
    <source>
        <dbReference type="Pfam" id="PF10502"/>
    </source>
</evidence>
<evidence type="ECO:0000256" key="3">
    <source>
        <dbReference type="ARBA" id="ARBA00009370"/>
    </source>
</evidence>
<dbReference type="PANTHER" id="PTHR43390:SF1">
    <property type="entry name" value="CHLOROPLAST PROCESSING PEPTIDASE"/>
    <property type="match status" value="1"/>
</dbReference>
<evidence type="ECO:0000313" key="9">
    <source>
        <dbReference type="Proteomes" id="UP000774130"/>
    </source>
</evidence>
<dbReference type="PROSITE" id="PS00761">
    <property type="entry name" value="SPASE_I_3"/>
    <property type="match status" value="1"/>
</dbReference>
<dbReference type="NCBIfam" id="TIGR02227">
    <property type="entry name" value="sigpep_I_bact"/>
    <property type="match status" value="1"/>
</dbReference>
<dbReference type="InterPro" id="IPR019757">
    <property type="entry name" value="Pept_S26A_signal_pept_1_Lys-AS"/>
</dbReference>
<organism evidence="8 9">
    <name type="scientific">Enterococcus alishanensis</name>
    <dbReference type="NCBI Taxonomy" id="1303817"/>
    <lineage>
        <taxon>Bacteria</taxon>
        <taxon>Bacillati</taxon>
        <taxon>Bacillota</taxon>
        <taxon>Bacilli</taxon>
        <taxon>Lactobacillales</taxon>
        <taxon>Enterococcaceae</taxon>
        <taxon>Enterococcus</taxon>
    </lineage>
</organism>
<evidence type="ECO:0000256" key="6">
    <source>
        <dbReference type="RuleBase" id="RU362042"/>
    </source>
</evidence>
<evidence type="ECO:0000256" key="1">
    <source>
        <dbReference type="ARBA" id="ARBA00000677"/>
    </source>
</evidence>
<feature type="domain" description="Peptidase S26" evidence="7">
    <location>
        <begin position="3"/>
        <end position="151"/>
    </location>
</feature>
<evidence type="ECO:0000256" key="5">
    <source>
        <dbReference type="ARBA" id="ARBA00022801"/>
    </source>
</evidence>
<dbReference type="PROSITE" id="PS00760">
    <property type="entry name" value="SPASE_I_2"/>
    <property type="match status" value="1"/>
</dbReference>
<dbReference type="PROSITE" id="PS00501">
    <property type="entry name" value="SPASE_I_1"/>
    <property type="match status" value="1"/>
</dbReference>
<proteinExistence type="inferred from homology"/>
<sequence>MVGLRMFVFSSITVNGASMDPTLQDREKIIGLKLGEIHRFDIVTFDAPDNPGTDYIKRVIGLPGETVSYKNDQLYINDKAYSEDYLDQYKSELTDDLPLTMDANMSEDFSVKVPEGSYFVLGDNRRVSKDSRFIGSIERDKIDSNAKFVIWPLNQMGTV</sequence>
<comment type="caution">
    <text evidence="8">The sequence shown here is derived from an EMBL/GenBank/DDBJ whole genome shotgun (WGS) entry which is preliminary data.</text>
</comment>
<gene>
    <name evidence="8" type="primary">lepB</name>
    <name evidence="8" type="ORF">KUA55_07785</name>
</gene>
<dbReference type="Pfam" id="PF10502">
    <property type="entry name" value="Peptidase_S26"/>
    <property type="match status" value="1"/>
</dbReference>
<keyword evidence="9" id="KW-1185">Reference proteome</keyword>
<keyword evidence="5 6" id="KW-0378">Hydrolase</keyword>
<dbReference type="Proteomes" id="UP000774130">
    <property type="component" value="Unassembled WGS sequence"/>
</dbReference>